<comment type="caution">
    <text evidence="1">The sequence shown here is derived from an EMBL/GenBank/DDBJ whole genome shotgun (WGS) entry which is preliminary data.</text>
</comment>
<keyword evidence="2" id="KW-1185">Reference proteome</keyword>
<sequence>MSVIQPGCLDGYSLGMNFVFDRCPITVLELSIEKRRSLLVSPRQQPHTFLGG</sequence>
<dbReference type="EMBL" id="JAIWYP010000004">
    <property type="protein sequence ID" value="KAH3842360.1"/>
    <property type="molecule type" value="Genomic_DNA"/>
</dbReference>
<organism evidence="1 2">
    <name type="scientific">Dreissena polymorpha</name>
    <name type="common">Zebra mussel</name>
    <name type="synonym">Mytilus polymorpha</name>
    <dbReference type="NCBI Taxonomy" id="45954"/>
    <lineage>
        <taxon>Eukaryota</taxon>
        <taxon>Metazoa</taxon>
        <taxon>Spiralia</taxon>
        <taxon>Lophotrochozoa</taxon>
        <taxon>Mollusca</taxon>
        <taxon>Bivalvia</taxon>
        <taxon>Autobranchia</taxon>
        <taxon>Heteroconchia</taxon>
        <taxon>Euheterodonta</taxon>
        <taxon>Imparidentia</taxon>
        <taxon>Neoheterodontei</taxon>
        <taxon>Myida</taxon>
        <taxon>Dreissenoidea</taxon>
        <taxon>Dreissenidae</taxon>
        <taxon>Dreissena</taxon>
    </lineage>
</organism>
<reference evidence="1" key="1">
    <citation type="journal article" date="2019" name="bioRxiv">
        <title>The Genome of the Zebra Mussel, Dreissena polymorpha: A Resource for Invasive Species Research.</title>
        <authorList>
            <person name="McCartney M.A."/>
            <person name="Auch B."/>
            <person name="Kono T."/>
            <person name="Mallez S."/>
            <person name="Zhang Y."/>
            <person name="Obille A."/>
            <person name="Becker A."/>
            <person name="Abrahante J.E."/>
            <person name="Garbe J."/>
            <person name="Badalamenti J.P."/>
            <person name="Herman A."/>
            <person name="Mangelson H."/>
            <person name="Liachko I."/>
            <person name="Sullivan S."/>
            <person name="Sone E.D."/>
            <person name="Koren S."/>
            <person name="Silverstein K.A.T."/>
            <person name="Beckman K.B."/>
            <person name="Gohl D.M."/>
        </authorList>
    </citation>
    <scope>NUCLEOTIDE SEQUENCE</scope>
    <source>
        <strain evidence="1">Duluth1</strain>
        <tissue evidence="1">Whole animal</tissue>
    </source>
</reference>
<evidence type="ECO:0000313" key="2">
    <source>
        <dbReference type="Proteomes" id="UP000828390"/>
    </source>
</evidence>
<evidence type="ECO:0000313" key="1">
    <source>
        <dbReference type="EMBL" id="KAH3842360.1"/>
    </source>
</evidence>
<gene>
    <name evidence="1" type="ORF">DPMN_115857</name>
</gene>
<name>A0A9D4KLZ4_DREPO</name>
<accession>A0A9D4KLZ4</accession>
<reference evidence="1" key="2">
    <citation type="submission" date="2020-11" db="EMBL/GenBank/DDBJ databases">
        <authorList>
            <person name="McCartney M.A."/>
            <person name="Auch B."/>
            <person name="Kono T."/>
            <person name="Mallez S."/>
            <person name="Becker A."/>
            <person name="Gohl D.M."/>
            <person name="Silverstein K.A.T."/>
            <person name="Koren S."/>
            <person name="Bechman K.B."/>
            <person name="Herman A."/>
            <person name="Abrahante J.E."/>
            <person name="Garbe J."/>
        </authorList>
    </citation>
    <scope>NUCLEOTIDE SEQUENCE</scope>
    <source>
        <strain evidence="1">Duluth1</strain>
        <tissue evidence="1">Whole animal</tissue>
    </source>
</reference>
<proteinExistence type="predicted"/>
<dbReference type="Proteomes" id="UP000828390">
    <property type="component" value="Unassembled WGS sequence"/>
</dbReference>
<protein>
    <submittedName>
        <fullName evidence="1">Uncharacterized protein</fullName>
    </submittedName>
</protein>
<dbReference type="AlphaFoldDB" id="A0A9D4KLZ4"/>